<sequence length="283" mass="33193">MDDPYITMEECIQLMGYKGYMRDQEFNWETATYGKREFEEIEIFIKEFGTTNEQLLKEQSNLLSKLKIKVNELLKVMGNVLVPRNPVKRVKPKGEKMTFEATLSKGDKDLMLPKSKFNDDEPWYADFANYIVRKVVPPKLDLLKMKGFFRDCHSKPTGGHHSTKVTARKAYQSGFYWPSVFKDANELVYGNAFHLPVEIEHKAHWALKQCNMDLTLGSKSRLMQLNELAKLRDGAYENTRIYKERTKKWYDSRLRGDKDFKEGDKVLLYNSRLKMYPGKLKSK</sequence>
<dbReference type="PANTHER" id="PTHR47266">
    <property type="entry name" value="ENDONUCLEASE-RELATED"/>
    <property type="match status" value="1"/>
</dbReference>
<organism evidence="1">
    <name type="scientific">Tanacetum cinerariifolium</name>
    <name type="common">Dalmatian daisy</name>
    <name type="synonym">Chrysanthemum cinerariifolium</name>
    <dbReference type="NCBI Taxonomy" id="118510"/>
    <lineage>
        <taxon>Eukaryota</taxon>
        <taxon>Viridiplantae</taxon>
        <taxon>Streptophyta</taxon>
        <taxon>Embryophyta</taxon>
        <taxon>Tracheophyta</taxon>
        <taxon>Spermatophyta</taxon>
        <taxon>Magnoliopsida</taxon>
        <taxon>eudicotyledons</taxon>
        <taxon>Gunneridae</taxon>
        <taxon>Pentapetalae</taxon>
        <taxon>asterids</taxon>
        <taxon>campanulids</taxon>
        <taxon>Asterales</taxon>
        <taxon>Asteraceae</taxon>
        <taxon>Asteroideae</taxon>
        <taxon>Anthemideae</taxon>
        <taxon>Anthemidinae</taxon>
        <taxon>Tanacetum</taxon>
    </lineage>
</organism>
<dbReference type="InterPro" id="IPR052160">
    <property type="entry name" value="Gypsy_RT_Integrase-like"/>
</dbReference>
<name>A0A6L2K3H8_TANCI</name>
<evidence type="ECO:0008006" key="2">
    <source>
        <dbReference type="Google" id="ProtNLM"/>
    </source>
</evidence>
<evidence type="ECO:0000313" key="1">
    <source>
        <dbReference type="EMBL" id="GEU42424.1"/>
    </source>
</evidence>
<accession>A0A6L2K3H8</accession>
<gene>
    <name evidence="1" type="ORF">Tci_014402</name>
</gene>
<dbReference type="Gene3D" id="1.10.340.70">
    <property type="match status" value="1"/>
</dbReference>
<protein>
    <recommendedName>
        <fullName evidence="2">Reverse transcriptase domain-containing protein</fullName>
    </recommendedName>
</protein>
<dbReference type="EMBL" id="BKCJ010001566">
    <property type="protein sequence ID" value="GEU42424.1"/>
    <property type="molecule type" value="Genomic_DNA"/>
</dbReference>
<dbReference type="AlphaFoldDB" id="A0A6L2K3H8"/>
<comment type="caution">
    <text evidence="1">The sequence shown here is derived from an EMBL/GenBank/DDBJ whole genome shotgun (WGS) entry which is preliminary data.</text>
</comment>
<reference evidence="1" key="1">
    <citation type="journal article" date="2019" name="Sci. Rep.">
        <title>Draft genome of Tanacetum cinerariifolium, the natural source of mosquito coil.</title>
        <authorList>
            <person name="Yamashiro T."/>
            <person name="Shiraishi A."/>
            <person name="Satake H."/>
            <person name="Nakayama K."/>
        </authorList>
    </citation>
    <scope>NUCLEOTIDE SEQUENCE</scope>
</reference>
<proteinExistence type="predicted"/>